<evidence type="ECO:0000313" key="2">
    <source>
        <dbReference type="Proteomes" id="UP000680304"/>
    </source>
</evidence>
<gene>
    <name evidence="1" type="ORF">PACILC2_07630</name>
</gene>
<organism evidence="1 2">
    <name type="scientific">Paenibacillus cisolokensis</name>
    <dbReference type="NCBI Taxonomy" id="1658519"/>
    <lineage>
        <taxon>Bacteria</taxon>
        <taxon>Bacillati</taxon>
        <taxon>Bacillota</taxon>
        <taxon>Bacilli</taxon>
        <taxon>Bacillales</taxon>
        <taxon>Paenibacillaceae</taxon>
        <taxon>Paenibacillus</taxon>
    </lineage>
</organism>
<accession>A0ABQ4N1Y9</accession>
<proteinExistence type="predicted"/>
<name>A0ABQ4N1Y9_9BACL</name>
<dbReference type="Proteomes" id="UP000680304">
    <property type="component" value="Unassembled WGS sequence"/>
</dbReference>
<comment type="caution">
    <text evidence="1">The sequence shown here is derived from an EMBL/GenBank/DDBJ whole genome shotgun (WGS) entry which is preliminary data.</text>
</comment>
<dbReference type="EMBL" id="BOVJ01000023">
    <property type="protein sequence ID" value="GIQ62195.1"/>
    <property type="molecule type" value="Genomic_DNA"/>
</dbReference>
<protein>
    <submittedName>
        <fullName evidence="1">Uncharacterized protein</fullName>
    </submittedName>
</protein>
<sequence length="86" mass="9906">MLLAGCTTTSDLYSVDRVDARAYIMPDGDLYIEEIVTYNFHREMNGTERYVETLGHGGIEFFEAYIPPDGKELCRFCQTGLEFFYV</sequence>
<keyword evidence="2" id="KW-1185">Reference proteome</keyword>
<evidence type="ECO:0000313" key="1">
    <source>
        <dbReference type="EMBL" id="GIQ62195.1"/>
    </source>
</evidence>
<reference evidence="1 2" key="1">
    <citation type="submission" date="2021-04" db="EMBL/GenBank/DDBJ databases">
        <title>Draft genome sequence of Paenibacillus cisolokensis, LC2-13A.</title>
        <authorList>
            <person name="Uke A."/>
            <person name="Chhe C."/>
            <person name="Baramee S."/>
            <person name="Kosugi A."/>
        </authorList>
    </citation>
    <scope>NUCLEOTIDE SEQUENCE [LARGE SCALE GENOMIC DNA]</scope>
    <source>
        <strain evidence="1 2">LC2-13A</strain>
    </source>
</reference>